<gene>
    <name evidence="2" type="ORF">MGAL_10B087632</name>
</gene>
<keyword evidence="1" id="KW-0732">Signal</keyword>
<evidence type="ECO:0000313" key="3">
    <source>
        <dbReference type="Proteomes" id="UP000596742"/>
    </source>
</evidence>
<name>A0A8B6DEF7_MYTGA</name>
<dbReference type="EMBL" id="UYJE01003381">
    <property type="protein sequence ID" value="VDI18834.1"/>
    <property type="molecule type" value="Genomic_DNA"/>
</dbReference>
<accession>A0A8B6DEF7</accession>
<evidence type="ECO:0000313" key="2">
    <source>
        <dbReference type="EMBL" id="VDI18834.1"/>
    </source>
</evidence>
<dbReference type="Proteomes" id="UP000596742">
    <property type="component" value="Unassembled WGS sequence"/>
</dbReference>
<dbReference type="AlphaFoldDB" id="A0A8B6DEF7"/>
<feature type="signal peptide" evidence="1">
    <location>
        <begin position="1"/>
        <end position="21"/>
    </location>
</feature>
<organism evidence="2 3">
    <name type="scientific">Mytilus galloprovincialis</name>
    <name type="common">Mediterranean mussel</name>
    <dbReference type="NCBI Taxonomy" id="29158"/>
    <lineage>
        <taxon>Eukaryota</taxon>
        <taxon>Metazoa</taxon>
        <taxon>Spiralia</taxon>
        <taxon>Lophotrochozoa</taxon>
        <taxon>Mollusca</taxon>
        <taxon>Bivalvia</taxon>
        <taxon>Autobranchia</taxon>
        <taxon>Pteriomorphia</taxon>
        <taxon>Mytilida</taxon>
        <taxon>Mytiloidea</taxon>
        <taxon>Mytilidae</taxon>
        <taxon>Mytilinae</taxon>
        <taxon>Mytilus</taxon>
    </lineage>
</organism>
<comment type="caution">
    <text evidence="2">The sequence shown here is derived from an EMBL/GenBank/DDBJ whole genome shotgun (WGS) entry which is preliminary data.</text>
</comment>
<reference evidence="2" key="1">
    <citation type="submission" date="2018-11" db="EMBL/GenBank/DDBJ databases">
        <authorList>
            <person name="Alioto T."/>
            <person name="Alioto T."/>
        </authorList>
    </citation>
    <scope>NUCLEOTIDE SEQUENCE</scope>
</reference>
<keyword evidence="3" id="KW-1185">Reference proteome</keyword>
<evidence type="ECO:0000256" key="1">
    <source>
        <dbReference type="SAM" id="SignalP"/>
    </source>
</evidence>
<protein>
    <submittedName>
        <fullName evidence="2">Uncharacterized protein</fullName>
    </submittedName>
</protein>
<proteinExistence type="predicted"/>
<sequence length="56" mass="5974">MGLVGVVCIALVVGFVVTVDCINICQKCSKPNKVKAKEDDCKNYGNNKNKTVTTGL</sequence>
<feature type="chain" id="PRO_5032638612" evidence="1">
    <location>
        <begin position="22"/>
        <end position="56"/>
    </location>
</feature>